<evidence type="ECO:0000313" key="1">
    <source>
        <dbReference type="EMBL" id="GBP62035.1"/>
    </source>
</evidence>
<accession>A0A4C1XIM3</accession>
<evidence type="ECO:0000313" key="2">
    <source>
        <dbReference type="Proteomes" id="UP000299102"/>
    </source>
</evidence>
<dbReference type="Proteomes" id="UP000299102">
    <property type="component" value="Unassembled WGS sequence"/>
</dbReference>
<sequence length="96" mass="10871">MAHARHSPRDLYETRRLFDEYVCSLQVDAHSPLFRLVTDGQPPLRYAPSPRRAAEHLAGKRVVVHETRDAVQVVAEAAVTAGIRRHRNVDKGVNKH</sequence>
<dbReference type="OrthoDB" id="431068at2759"/>
<dbReference type="EMBL" id="BGZK01000830">
    <property type="protein sequence ID" value="GBP62035.1"/>
    <property type="molecule type" value="Genomic_DNA"/>
</dbReference>
<keyword evidence="2" id="KW-1185">Reference proteome</keyword>
<gene>
    <name evidence="1" type="ORF">EVAR_54060_1</name>
</gene>
<name>A0A4C1XIM3_EUMVA</name>
<organism evidence="1 2">
    <name type="scientific">Eumeta variegata</name>
    <name type="common">Bagworm moth</name>
    <name type="synonym">Eumeta japonica</name>
    <dbReference type="NCBI Taxonomy" id="151549"/>
    <lineage>
        <taxon>Eukaryota</taxon>
        <taxon>Metazoa</taxon>
        <taxon>Ecdysozoa</taxon>
        <taxon>Arthropoda</taxon>
        <taxon>Hexapoda</taxon>
        <taxon>Insecta</taxon>
        <taxon>Pterygota</taxon>
        <taxon>Neoptera</taxon>
        <taxon>Endopterygota</taxon>
        <taxon>Lepidoptera</taxon>
        <taxon>Glossata</taxon>
        <taxon>Ditrysia</taxon>
        <taxon>Tineoidea</taxon>
        <taxon>Psychidae</taxon>
        <taxon>Oiketicinae</taxon>
        <taxon>Eumeta</taxon>
    </lineage>
</organism>
<comment type="caution">
    <text evidence="1">The sequence shown here is derived from an EMBL/GenBank/DDBJ whole genome shotgun (WGS) entry which is preliminary data.</text>
</comment>
<dbReference type="AlphaFoldDB" id="A0A4C1XIM3"/>
<reference evidence="1 2" key="1">
    <citation type="journal article" date="2019" name="Commun. Biol.">
        <title>The bagworm genome reveals a unique fibroin gene that provides high tensile strength.</title>
        <authorList>
            <person name="Kono N."/>
            <person name="Nakamura H."/>
            <person name="Ohtoshi R."/>
            <person name="Tomita M."/>
            <person name="Numata K."/>
            <person name="Arakawa K."/>
        </authorList>
    </citation>
    <scope>NUCLEOTIDE SEQUENCE [LARGE SCALE GENOMIC DNA]</scope>
</reference>
<protein>
    <submittedName>
        <fullName evidence="1">Uncharacterized protein</fullName>
    </submittedName>
</protein>
<proteinExistence type="predicted"/>